<accession>A0A897MQT8</accession>
<dbReference type="PANTHER" id="PTHR43711:SF1">
    <property type="entry name" value="HISTIDINE KINASE 1"/>
    <property type="match status" value="1"/>
</dbReference>
<dbReference type="Pfam" id="PF00512">
    <property type="entry name" value="HisKA"/>
    <property type="match status" value="1"/>
</dbReference>
<feature type="domain" description="PAC" evidence="10">
    <location>
        <begin position="454"/>
        <end position="505"/>
    </location>
</feature>
<feature type="domain" description="Histidine kinase" evidence="7">
    <location>
        <begin position="516"/>
        <end position="704"/>
    </location>
</feature>
<evidence type="ECO:0000259" key="7">
    <source>
        <dbReference type="PROSITE" id="PS50109"/>
    </source>
</evidence>
<evidence type="ECO:0000313" key="11">
    <source>
        <dbReference type="EMBL" id="QSG01363.1"/>
    </source>
</evidence>
<dbReference type="Pfam" id="PF02518">
    <property type="entry name" value="HATPase_c"/>
    <property type="match status" value="1"/>
</dbReference>
<evidence type="ECO:0000256" key="4">
    <source>
        <dbReference type="ARBA" id="ARBA00022777"/>
    </source>
</evidence>
<dbReference type="SUPFAM" id="SSF55785">
    <property type="entry name" value="PYP-like sensor domain (PAS domain)"/>
    <property type="match status" value="3"/>
</dbReference>
<feature type="domain" description="Response regulatory" evidence="8">
    <location>
        <begin position="6"/>
        <end position="122"/>
    </location>
</feature>
<dbReference type="InterPro" id="IPR013655">
    <property type="entry name" value="PAS_fold_3"/>
</dbReference>
<dbReference type="Gene3D" id="3.30.450.20">
    <property type="entry name" value="PAS domain"/>
    <property type="match status" value="3"/>
</dbReference>
<dbReference type="InterPro" id="IPR003594">
    <property type="entry name" value="HATPase_dom"/>
</dbReference>
<dbReference type="InterPro" id="IPR000014">
    <property type="entry name" value="PAS"/>
</dbReference>
<reference evidence="11" key="1">
    <citation type="submission" date="2020-11" db="EMBL/GenBank/DDBJ databases">
        <title>Carbohydrate-dependent, anaerobic sulfur respiration: A novel catabolism in halophilic archaea.</title>
        <authorList>
            <person name="Sorokin D.Y."/>
            <person name="Messina E."/>
            <person name="Smedile F."/>
            <person name="La Cono V."/>
            <person name="Hallsworth J.E."/>
            <person name="Yakimov M.M."/>
        </authorList>
    </citation>
    <scope>NUCLEOTIDE SEQUENCE</scope>
    <source>
        <strain evidence="11">AArc-S</strain>
    </source>
</reference>
<dbReference type="PROSITE" id="PS50109">
    <property type="entry name" value="HIS_KIN"/>
    <property type="match status" value="1"/>
</dbReference>
<gene>
    <name evidence="11" type="ORF">AArcS_0123</name>
</gene>
<evidence type="ECO:0000256" key="6">
    <source>
        <dbReference type="PROSITE-ProRule" id="PRU00169"/>
    </source>
</evidence>
<protein>
    <recommendedName>
        <fullName evidence="2">histidine kinase</fullName>
        <ecNumber evidence="2">2.7.13.3</ecNumber>
    </recommendedName>
</protein>
<dbReference type="Gene3D" id="1.10.287.130">
    <property type="match status" value="1"/>
</dbReference>
<dbReference type="CDD" id="cd00156">
    <property type="entry name" value="REC"/>
    <property type="match status" value="1"/>
</dbReference>
<dbReference type="KEGG" id="hara:AArcS_0123"/>
<dbReference type="EMBL" id="CP064786">
    <property type="protein sequence ID" value="QSG01363.1"/>
    <property type="molecule type" value="Genomic_DNA"/>
</dbReference>
<sequence length="710" mass="79575">MNRSVRVLHVDDEPRFTGLTTTHLQRIDDRYVVETAESVTEGLDRLADGRFDCVVSDYDMPGKNGIDFLEAVRESDPNLPFILFTGKGSEEVASDAISAGVTDYLQKDTATEQFELLANRIENAVSQHRTEHELEQQRIVLETVIENLPAGILVEDESREVLTANTELLELFGDDMSVEEFVGADCAQLARELKDVFVRSEEFLASIEDHLDAREPVIGETFELADGRIVERDYIPYELPSGAANLWMYRDVTDDREQTRLLEGLFEQSLHGISIKEIITDEEGTPVDYEYLHVNDQFEELTGLDGDAIVGRRATEAIDGIEETGFIETFGEVALGGEPKRFESYSEPLDRHYEISAFAPSHGRFITIFSDITERKARQKELEKFKFFVEHTPDFMIILEEDLTVRYQSPISPAVEYDPLVVTAENPIQYVHPDDQKAAINGFQLALTSPDEVVTSEFRAKDAEGTWRWFETRSQNFIGTEPIDGVLVTIREVTERKEKERRLQRQNERLDQFASVVSHDLRNPLNVADGRLDLLAEDCDSEHVAEIEWALDRMDQLIDDVLTLARDGETVGETEPMTLDSIAVQCWSNVATGEATLTCETSGEIRADRSRLSQLLENLFRNSVEHNARPVTITVGDLSDGFYIEDDGRGIPAAEREAVFEAGHSSTEDGTGFGLAIVAEIASAHGWEVDVTGSTAGGARFEITGVEQVE</sequence>
<dbReference type="Proteomes" id="UP000663586">
    <property type="component" value="Chromosome"/>
</dbReference>
<dbReference type="GeneID" id="70683511"/>
<proteinExistence type="predicted"/>
<dbReference type="NCBIfam" id="TIGR00229">
    <property type="entry name" value="sensory_box"/>
    <property type="match status" value="1"/>
</dbReference>
<dbReference type="InterPro" id="IPR036097">
    <property type="entry name" value="HisK_dim/P_sf"/>
</dbReference>
<dbReference type="SUPFAM" id="SSF47384">
    <property type="entry name" value="Homodimeric domain of signal transducing histidine kinase"/>
    <property type="match status" value="1"/>
</dbReference>
<evidence type="ECO:0000256" key="1">
    <source>
        <dbReference type="ARBA" id="ARBA00000085"/>
    </source>
</evidence>
<dbReference type="PROSITE" id="PS50112">
    <property type="entry name" value="PAS"/>
    <property type="match status" value="1"/>
</dbReference>
<evidence type="ECO:0000259" key="9">
    <source>
        <dbReference type="PROSITE" id="PS50112"/>
    </source>
</evidence>
<dbReference type="InterPro" id="IPR035965">
    <property type="entry name" value="PAS-like_dom_sf"/>
</dbReference>
<keyword evidence="12" id="KW-1185">Reference proteome</keyword>
<dbReference type="RefSeq" id="WP_238478494.1">
    <property type="nucleotide sequence ID" value="NZ_CP064786.1"/>
</dbReference>
<dbReference type="SMART" id="SM00388">
    <property type="entry name" value="HisKA"/>
    <property type="match status" value="1"/>
</dbReference>
<feature type="domain" description="PAS" evidence="9">
    <location>
        <begin position="137"/>
        <end position="173"/>
    </location>
</feature>
<dbReference type="SMART" id="SM00091">
    <property type="entry name" value="PAS"/>
    <property type="match status" value="3"/>
</dbReference>
<keyword evidence="4 11" id="KW-0418">Kinase</keyword>
<dbReference type="InterPro" id="IPR000700">
    <property type="entry name" value="PAS-assoc_C"/>
</dbReference>
<dbReference type="PROSITE" id="PS50110">
    <property type="entry name" value="RESPONSE_REGULATORY"/>
    <property type="match status" value="1"/>
</dbReference>
<dbReference type="CDD" id="cd00082">
    <property type="entry name" value="HisKA"/>
    <property type="match status" value="1"/>
</dbReference>
<dbReference type="SMART" id="SM00387">
    <property type="entry name" value="HATPase_c"/>
    <property type="match status" value="1"/>
</dbReference>
<dbReference type="InterPro" id="IPR003661">
    <property type="entry name" value="HisK_dim/P_dom"/>
</dbReference>
<dbReference type="SUPFAM" id="SSF52172">
    <property type="entry name" value="CheY-like"/>
    <property type="match status" value="1"/>
</dbReference>
<dbReference type="InterPro" id="IPR011006">
    <property type="entry name" value="CheY-like_superfamily"/>
</dbReference>
<feature type="modified residue" description="4-aspartylphosphate" evidence="6">
    <location>
        <position position="57"/>
    </location>
</feature>
<dbReference type="InterPro" id="IPR050736">
    <property type="entry name" value="Sensor_HK_Regulatory"/>
</dbReference>
<dbReference type="AlphaFoldDB" id="A0A897MQT8"/>
<dbReference type="InterPro" id="IPR001789">
    <property type="entry name" value="Sig_transdc_resp-reg_receiver"/>
</dbReference>
<dbReference type="CDD" id="cd00075">
    <property type="entry name" value="HATPase"/>
    <property type="match status" value="1"/>
</dbReference>
<evidence type="ECO:0000256" key="2">
    <source>
        <dbReference type="ARBA" id="ARBA00012438"/>
    </source>
</evidence>
<evidence type="ECO:0000256" key="3">
    <source>
        <dbReference type="ARBA" id="ARBA00022679"/>
    </source>
</evidence>
<organism evidence="11 12">
    <name type="scientific">Natranaeroarchaeum sulfidigenes</name>
    <dbReference type="NCBI Taxonomy" id="2784880"/>
    <lineage>
        <taxon>Archaea</taxon>
        <taxon>Methanobacteriati</taxon>
        <taxon>Methanobacteriota</taxon>
        <taxon>Stenosarchaea group</taxon>
        <taxon>Halobacteria</taxon>
        <taxon>Halobacteriales</taxon>
        <taxon>Natronoarchaeaceae</taxon>
        <taxon>Natranaeroarchaeum</taxon>
    </lineage>
</organism>
<dbReference type="CDD" id="cd00130">
    <property type="entry name" value="PAS"/>
    <property type="match status" value="1"/>
</dbReference>
<dbReference type="Gene3D" id="3.30.565.10">
    <property type="entry name" value="Histidine kinase-like ATPase, C-terminal domain"/>
    <property type="match status" value="1"/>
</dbReference>
<keyword evidence="6" id="KW-0597">Phosphoprotein</keyword>
<dbReference type="Pfam" id="PF13188">
    <property type="entry name" value="PAS_8"/>
    <property type="match status" value="1"/>
</dbReference>
<dbReference type="Pfam" id="PF00072">
    <property type="entry name" value="Response_reg"/>
    <property type="match status" value="1"/>
</dbReference>
<evidence type="ECO:0000259" key="10">
    <source>
        <dbReference type="PROSITE" id="PS50113"/>
    </source>
</evidence>
<dbReference type="Pfam" id="PF08447">
    <property type="entry name" value="PAS_3"/>
    <property type="match status" value="1"/>
</dbReference>
<dbReference type="InterPro" id="IPR005467">
    <property type="entry name" value="His_kinase_dom"/>
</dbReference>
<dbReference type="InterPro" id="IPR013656">
    <property type="entry name" value="PAS_4"/>
</dbReference>
<evidence type="ECO:0000313" key="12">
    <source>
        <dbReference type="Proteomes" id="UP000663586"/>
    </source>
</evidence>
<dbReference type="SMART" id="SM00448">
    <property type="entry name" value="REC"/>
    <property type="match status" value="1"/>
</dbReference>
<dbReference type="PROSITE" id="PS50113">
    <property type="entry name" value="PAC"/>
    <property type="match status" value="1"/>
</dbReference>
<dbReference type="PANTHER" id="PTHR43711">
    <property type="entry name" value="TWO-COMPONENT HISTIDINE KINASE"/>
    <property type="match status" value="1"/>
</dbReference>
<dbReference type="Pfam" id="PF08448">
    <property type="entry name" value="PAS_4"/>
    <property type="match status" value="1"/>
</dbReference>
<dbReference type="InterPro" id="IPR036890">
    <property type="entry name" value="HATPase_C_sf"/>
</dbReference>
<evidence type="ECO:0000259" key="8">
    <source>
        <dbReference type="PROSITE" id="PS50110"/>
    </source>
</evidence>
<name>A0A897MQT8_9EURY</name>
<dbReference type="SUPFAM" id="SSF55874">
    <property type="entry name" value="ATPase domain of HSP90 chaperone/DNA topoisomerase II/histidine kinase"/>
    <property type="match status" value="1"/>
</dbReference>
<keyword evidence="5" id="KW-0902">Two-component regulatory system</keyword>
<keyword evidence="3" id="KW-0808">Transferase</keyword>
<dbReference type="GO" id="GO:0000155">
    <property type="term" value="F:phosphorelay sensor kinase activity"/>
    <property type="evidence" value="ECO:0007669"/>
    <property type="project" value="InterPro"/>
</dbReference>
<dbReference type="EC" id="2.7.13.3" evidence="2"/>
<evidence type="ECO:0000256" key="5">
    <source>
        <dbReference type="ARBA" id="ARBA00023012"/>
    </source>
</evidence>
<comment type="catalytic activity">
    <reaction evidence="1">
        <text>ATP + protein L-histidine = ADP + protein N-phospho-L-histidine.</text>
        <dbReference type="EC" id="2.7.13.3"/>
    </reaction>
</comment>
<dbReference type="Gene3D" id="3.40.50.2300">
    <property type="match status" value="1"/>
</dbReference>